<dbReference type="EMBL" id="CAMKVN010001497">
    <property type="protein sequence ID" value="CAI2176381.1"/>
    <property type="molecule type" value="Genomic_DNA"/>
</dbReference>
<gene>
    <name evidence="2" type="ORF">FWILDA_LOCUS7555</name>
</gene>
<dbReference type="AlphaFoldDB" id="A0A9W4SN90"/>
<evidence type="ECO:0000256" key="1">
    <source>
        <dbReference type="SAM" id="MobiDB-lite"/>
    </source>
</evidence>
<reference evidence="2" key="1">
    <citation type="submission" date="2022-08" db="EMBL/GenBank/DDBJ databases">
        <authorList>
            <person name="Kallberg Y."/>
            <person name="Tangrot J."/>
            <person name="Rosling A."/>
        </authorList>
    </citation>
    <scope>NUCLEOTIDE SEQUENCE</scope>
    <source>
        <strain evidence="2">Wild A</strain>
    </source>
</reference>
<accession>A0A9W4SN90</accession>
<evidence type="ECO:0000313" key="3">
    <source>
        <dbReference type="Proteomes" id="UP001153678"/>
    </source>
</evidence>
<dbReference type="Proteomes" id="UP001153678">
    <property type="component" value="Unassembled WGS sequence"/>
</dbReference>
<evidence type="ECO:0000313" key="2">
    <source>
        <dbReference type="EMBL" id="CAI2176381.1"/>
    </source>
</evidence>
<feature type="compositionally biased region" description="Acidic residues" evidence="1">
    <location>
        <begin position="127"/>
        <end position="145"/>
    </location>
</feature>
<comment type="caution">
    <text evidence="2">The sequence shown here is derived from an EMBL/GenBank/DDBJ whole genome shotgun (WGS) entry which is preliminary data.</text>
</comment>
<name>A0A9W4SN90_9GLOM</name>
<protein>
    <submittedName>
        <fullName evidence="2">8947_t:CDS:1</fullName>
    </submittedName>
</protein>
<keyword evidence="3" id="KW-1185">Reference proteome</keyword>
<organism evidence="2 3">
    <name type="scientific">Funneliformis geosporum</name>
    <dbReference type="NCBI Taxonomy" id="1117311"/>
    <lineage>
        <taxon>Eukaryota</taxon>
        <taxon>Fungi</taxon>
        <taxon>Fungi incertae sedis</taxon>
        <taxon>Mucoromycota</taxon>
        <taxon>Glomeromycotina</taxon>
        <taxon>Glomeromycetes</taxon>
        <taxon>Glomerales</taxon>
        <taxon>Glomeraceae</taxon>
        <taxon>Funneliformis</taxon>
    </lineage>
</organism>
<proteinExistence type="predicted"/>
<sequence length="151" mass="17301">MEGRGSDVGLGVELGVGFLDNDGGDGGEFNGCEDSGGIIDSNRHQFIIGKQIDIFDMDKIVEEEIQINLIENDDVINYKDLNVEEKEEEEKEEELVNPDEDLINIEEEFEDDVEEYVEDELVSHYEDIEEEEEEEEEKGENDLIDDFQVSF</sequence>
<feature type="region of interest" description="Disordered" evidence="1">
    <location>
        <begin position="126"/>
        <end position="151"/>
    </location>
</feature>
<dbReference type="OrthoDB" id="10615448at2759"/>